<dbReference type="InterPro" id="IPR004381">
    <property type="entry name" value="Glycerate_kinase"/>
</dbReference>
<dbReference type="PANTHER" id="PTHR21599">
    <property type="entry name" value="GLYCERATE KINASE"/>
    <property type="match status" value="1"/>
</dbReference>
<dbReference type="Gene3D" id="3.90.1510.10">
    <property type="entry name" value="Glycerate kinase, domain 2"/>
    <property type="match status" value="1"/>
</dbReference>
<evidence type="ECO:0000256" key="2">
    <source>
        <dbReference type="ARBA" id="ARBA00022679"/>
    </source>
</evidence>
<gene>
    <name evidence="5" type="ORF">GCM10007390_10700</name>
</gene>
<dbReference type="Pfam" id="PF02595">
    <property type="entry name" value="Gly_kinase"/>
    <property type="match status" value="1"/>
</dbReference>
<dbReference type="EMBL" id="BMXF01000001">
    <property type="protein sequence ID" value="GHB58934.1"/>
    <property type="molecule type" value="Genomic_DNA"/>
</dbReference>
<keyword evidence="2 4" id="KW-0808">Transferase</keyword>
<evidence type="ECO:0000256" key="3">
    <source>
        <dbReference type="ARBA" id="ARBA00022777"/>
    </source>
</evidence>
<dbReference type="InterPro" id="IPR036129">
    <property type="entry name" value="Glycerate_kinase_sf"/>
</dbReference>
<dbReference type="InterPro" id="IPR018197">
    <property type="entry name" value="Glycerate_kinase_RE-like"/>
</dbReference>
<name>A0A8J3D2H7_9BACT</name>
<dbReference type="GO" id="GO:0008887">
    <property type="term" value="F:glycerate kinase activity"/>
    <property type="evidence" value="ECO:0007669"/>
    <property type="project" value="UniProtKB-UniRule"/>
</dbReference>
<dbReference type="GO" id="GO:0031388">
    <property type="term" value="P:organic acid phosphorylation"/>
    <property type="evidence" value="ECO:0007669"/>
    <property type="project" value="UniProtKB-UniRule"/>
</dbReference>
<evidence type="ECO:0000256" key="4">
    <source>
        <dbReference type="PIRNR" id="PIRNR006078"/>
    </source>
</evidence>
<keyword evidence="6" id="KW-1185">Reference proteome</keyword>
<comment type="similarity">
    <text evidence="1 4">Belongs to the glycerate kinase type-1 family.</text>
</comment>
<dbReference type="RefSeq" id="WP_189563300.1">
    <property type="nucleotide sequence ID" value="NZ_BMXF01000001.1"/>
</dbReference>
<dbReference type="PANTHER" id="PTHR21599:SF0">
    <property type="entry name" value="GLYCERATE KINASE"/>
    <property type="match status" value="1"/>
</dbReference>
<protein>
    <submittedName>
        <fullName evidence="5">Glycerate kinase</fullName>
    </submittedName>
</protein>
<dbReference type="NCBIfam" id="TIGR00045">
    <property type="entry name" value="glycerate kinase"/>
    <property type="match status" value="1"/>
</dbReference>
<sequence length="377" mass="39594">MKILLAPDKFRGSLETDEVCTAMASGVRLAFPEAEVVSVPLADGGEGFAKALTLNSGGEYISLVAQDPLRRPIEAAYGLSADKRTAFIEMAAASGLGLLNETERDPMVATSYGTGQLIADALEHGVESIILGIGGSATNDAGTGMAAALGFRFFDKNKKEIFPQGGSLAEIQSIDSSGIHPKLPDTRITVACDVTNPLYGANGAAYIYGPQKGASPQQVEKLDNGLCHLSEIATRTFGRDTSQMPGAGAAGGVGAGVLWFLNAVLRSGAAIVFEQTQLESQIRDADLVITGEGKMDRQTLSGKLVLGVADMCARYNVPVAAVCGTLALSPEEIKETGITYAVSVIDRPLSLEDAQRNAFALVEQATFHLVRLFFYGK</sequence>
<keyword evidence="3 4" id="KW-0418">Kinase</keyword>
<dbReference type="Gene3D" id="3.40.50.10350">
    <property type="entry name" value="Glycerate kinase, domain 1"/>
    <property type="match status" value="1"/>
</dbReference>
<evidence type="ECO:0000256" key="1">
    <source>
        <dbReference type="ARBA" id="ARBA00006284"/>
    </source>
</evidence>
<dbReference type="PIRSF" id="PIRSF006078">
    <property type="entry name" value="GlxK"/>
    <property type="match status" value="1"/>
</dbReference>
<dbReference type="InterPro" id="IPR018193">
    <property type="entry name" value="Glyc_kinase_flavodox-like_fold"/>
</dbReference>
<evidence type="ECO:0000313" key="5">
    <source>
        <dbReference type="EMBL" id="GHB58934.1"/>
    </source>
</evidence>
<dbReference type="SUPFAM" id="SSF110738">
    <property type="entry name" value="Glycerate kinase I"/>
    <property type="match status" value="1"/>
</dbReference>
<reference evidence="5 6" key="1">
    <citation type="journal article" date="2014" name="Int. J. Syst. Evol. Microbiol.">
        <title>Complete genome sequence of Corynebacterium casei LMG S-19264T (=DSM 44701T), isolated from a smear-ripened cheese.</title>
        <authorList>
            <consortium name="US DOE Joint Genome Institute (JGI-PGF)"/>
            <person name="Walter F."/>
            <person name="Albersmeier A."/>
            <person name="Kalinowski J."/>
            <person name="Ruckert C."/>
        </authorList>
    </citation>
    <scope>NUCLEOTIDE SEQUENCE [LARGE SCALE GENOMIC DNA]</scope>
    <source>
        <strain evidence="5 6">KCTC 12866</strain>
    </source>
</reference>
<evidence type="ECO:0000313" key="6">
    <source>
        <dbReference type="Proteomes" id="UP000598271"/>
    </source>
</evidence>
<accession>A0A8J3D2H7</accession>
<comment type="caution">
    <text evidence="5">The sequence shown here is derived from an EMBL/GenBank/DDBJ whole genome shotgun (WGS) entry which is preliminary data.</text>
</comment>
<organism evidence="5 6">
    <name type="scientific">Persicitalea jodogahamensis</name>
    <dbReference type="NCBI Taxonomy" id="402147"/>
    <lineage>
        <taxon>Bacteria</taxon>
        <taxon>Pseudomonadati</taxon>
        <taxon>Bacteroidota</taxon>
        <taxon>Cytophagia</taxon>
        <taxon>Cytophagales</taxon>
        <taxon>Spirosomataceae</taxon>
        <taxon>Persicitalea</taxon>
    </lineage>
</organism>
<dbReference type="AlphaFoldDB" id="A0A8J3D2H7"/>
<dbReference type="Proteomes" id="UP000598271">
    <property type="component" value="Unassembled WGS sequence"/>
</dbReference>
<proteinExistence type="inferred from homology"/>